<protein>
    <submittedName>
        <fullName evidence="2">Uncharacterized protein</fullName>
    </submittedName>
</protein>
<organism evidence="2 3">
    <name type="scientific">Neolentinus lepideus HHB14362 ss-1</name>
    <dbReference type="NCBI Taxonomy" id="1314782"/>
    <lineage>
        <taxon>Eukaryota</taxon>
        <taxon>Fungi</taxon>
        <taxon>Dikarya</taxon>
        <taxon>Basidiomycota</taxon>
        <taxon>Agaricomycotina</taxon>
        <taxon>Agaricomycetes</taxon>
        <taxon>Gloeophyllales</taxon>
        <taxon>Gloeophyllaceae</taxon>
        <taxon>Neolentinus</taxon>
    </lineage>
</organism>
<dbReference type="AlphaFoldDB" id="A0A165QED2"/>
<keyword evidence="1" id="KW-0812">Transmembrane</keyword>
<dbReference type="InParanoid" id="A0A165QED2"/>
<dbReference type="EMBL" id="KV425597">
    <property type="protein sequence ID" value="KZT22317.1"/>
    <property type="molecule type" value="Genomic_DNA"/>
</dbReference>
<accession>A0A165QED2</accession>
<evidence type="ECO:0000313" key="3">
    <source>
        <dbReference type="Proteomes" id="UP000076761"/>
    </source>
</evidence>
<evidence type="ECO:0000313" key="2">
    <source>
        <dbReference type="EMBL" id="KZT22317.1"/>
    </source>
</evidence>
<proteinExistence type="predicted"/>
<sequence length="117" mass="12939">MRNASIDHCYSTVQHLAMVVGLGIVIMRSYNRRARGGCHDSRRLVPLAAARRYLQKPSLTERICSLGLISEKYLLGLTLYIRSGYTRVPQISRIPLPSVVALGGMDAPSTPNFCAHL</sequence>
<evidence type="ECO:0000256" key="1">
    <source>
        <dbReference type="SAM" id="Phobius"/>
    </source>
</evidence>
<keyword evidence="1" id="KW-1133">Transmembrane helix</keyword>
<dbReference type="Proteomes" id="UP000076761">
    <property type="component" value="Unassembled WGS sequence"/>
</dbReference>
<name>A0A165QED2_9AGAM</name>
<feature type="transmembrane region" description="Helical" evidence="1">
    <location>
        <begin position="12"/>
        <end position="30"/>
    </location>
</feature>
<keyword evidence="1" id="KW-0472">Membrane</keyword>
<keyword evidence="3" id="KW-1185">Reference proteome</keyword>
<reference evidence="2 3" key="1">
    <citation type="journal article" date="2016" name="Mol. Biol. Evol.">
        <title>Comparative Genomics of Early-Diverging Mushroom-Forming Fungi Provides Insights into the Origins of Lignocellulose Decay Capabilities.</title>
        <authorList>
            <person name="Nagy L.G."/>
            <person name="Riley R."/>
            <person name="Tritt A."/>
            <person name="Adam C."/>
            <person name="Daum C."/>
            <person name="Floudas D."/>
            <person name="Sun H."/>
            <person name="Yadav J.S."/>
            <person name="Pangilinan J."/>
            <person name="Larsson K.H."/>
            <person name="Matsuura K."/>
            <person name="Barry K."/>
            <person name="Labutti K."/>
            <person name="Kuo R."/>
            <person name="Ohm R.A."/>
            <person name="Bhattacharya S.S."/>
            <person name="Shirouzu T."/>
            <person name="Yoshinaga Y."/>
            <person name="Martin F.M."/>
            <person name="Grigoriev I.V."/>
            <person name="Hibbett D.S."/>
        </authorList>
    </citation>
    <scope>NUCLEOTIDE SEQUENCE [LARGE SCALE GENOMIC DNA]</scope>
    <source>
        <strain evidence="2 3">HHB14362 ss-1</strain>
    </source>
</reference>
<gene>
    <name evidence="2" type="ORF">NEOLEDRAFT_1138245</name>
</gene>